<protein>
    <recommendedName>
        <fullName evidence="5">Glycosyltransferase</fullName>
        <ecNumber evidence="5">2.4.1.-</ecNumber>
    </recommendedName>
</protein>
<dbReference type="GO" id="GO:0080043">
    <property type="term" value="F:quercetin 3-O-glucosyltransferase activity"/>
    <property type="evidence" value="ECO:0007669"/>
    <property type="project" value="TreeGrafter"/>
</dbReference>
<accession>A0A9Q0JYW5</accession>
<evidence type="ECO:0000256" key="1">
    <source>
        <dbReference type="ARBA" id="ARBA00009995"/>
    </source>
</evidence>
<evidence type="ECO:0000256" key="5">
    <source>
        <dbReference type="RuleBase" id="RU362057"/>
    </source>
</evidence>
<dbReference type="AlphaFoldDB" id="A0A9Q0JYW5"/>
<dbReference type="Gene3D" id="3.40.50.2000">
    <property type="entry name" value="Glycogen Phosphorylase B"/>
    <property type="match status" value="2"/>
</dbReference>
<evidence type="ECO:0000313" key="6">
    <source>
        <dbReference type="EMBL" id="KAJ4956552.1"/>
    </source>
</evidence>
<dbReference type="PROSITE" id="PS00375">
    <property type="entry name" value="UDPGT"/>
    <property type="match status" value="1"/>
</dbReference>
<gene>
    <name evidence="6" type="ORF">NE237_013335</name>
</gene>
<keyword evidence="7" id="KW-1185">Reference proteome</keyword>
<dbReference type="Pfam" id="PF00201">
    <property type="entry name" value="UDPGT"/>
    <property type="match status" value="1"/>
</dbReference>
<comment type="similarity">
    <text evidence="1 4">Belongs to the UDP-glycosyltransferase family.</text>
</comment>
<dbReference type="EMBL" id="JAMYWD010000011">
    <property type="protein sequence ID" value="KAJ4956552.1"/>
    <property type="molecule type" value="Genomic_DNA"/>
</dbReference>
<reference evidence="6" key="1">
    <citation type="journal article" date="2023" name="Plant J.">
        <title>The genome of the king protea, Protea cynaroides.</title>
        <authorList>
            <person name="Chang J."/>
            <person name="Duong T.A."/>
            <person name="Schoeman C."/>
            <person name="Ma X."/>
            <person name="Roodt D."/>
            <person name="Barker N."/>
            <person name="Li Z."/>
            <person name="Van de Peer Y."/>
            <person name="Mizrachi E."/>
        </authorList>
    </citation>
    <scope>NUCLEOTIDE SEQUENCE</scope>
    <source>
        <tissue evidence="6">Young leaves</tissue>
    </source>
</reference>
<organism evidence="6 7">
    <name type="scientific">Protea cynaroides</name>
    <dbReference type="NCBI Taxonomy" id="273540"/>
    <lineage>
        <taxon>Eukaryota</taxon>
        <taxon>Viridiplantae</taxon>
        <taxon>Streptophyta</taxon>
        <taxon>Embryophyta</taxon>
        <taxon>Tracheophyta</taxon>
        <taxon>Spermatophyta</taxon>
        <taxon>Magnoliopsida</taxon>
        <taxon>Proteales</taxon>
        <taxon>Proteaceae</taxon>
        <taxon>Protea</taxon>
    </lineage>
</organism>
<comment type="caution">
    <text evidence="6">The sequence shown here is derived from an EMBL/GenBank/DDBJ whole genome shotgun (WGS) entry which is preliminary data.</text>
</comment>
<dbReference type="PANTHER" id="PTHR11926:SF1534">
    <property type="entry name" value="GLYCOSYLTRANSFERASE"/>
    <property type="match status" value="1"/>
</dbReference>
<dbReference type="InterPro" id="IPR002213">
    <property type="entry name" value="UDP_glucos_trans"/>
</dbReference>
<evidence type="ECO:0000256" key="3">
    <source>
        <dbReference type="ARBA" id="ARBA00022679"/>
    </source>
</evidence>
<dbReference type="OrthoDB" id="5835829at2759"/>
<dbReference type="CDD" id="cd03784">
    <property type="entry name" value="GT1_Gtf-like"/>
    <property type="match status" value="1"/>
</dbReference>
<evidence type="ECO:0000313" key="7">
    <source>
        <dbReference type="Proteomes" id="UP001141806"/>
    </source>
</evidence>
<name>A0A9Q0JYW5_9MAGN</name>
<proteinExistence type="inferred from homology"/>
<sequence length="436" mass="48910">MVQLHFLVVSFPAQGHINPSLQFAKRLIRIGAHVTFVTSNSAHRRMTNTPSLEGLTYAPFSDGCDDGPKLGDFHFIHELKRHGSRALTDLVVAAANDHQKVTCIVYNFLLTWVPELARDLHVPSALLWIQPAAVLDIYYYYFNGYEDVIDRNNNDPSFCLELPGLPSLTCIDFPSFFLPSNTGLHVLSLFRELIQNLEKENKARVLVNSFEALEAEALRSIDKFNMVAIGPLIPSAFLDGKDPSDTSFGGDLISSSMDYMDWLNSKPEASVVYVSFGTTSALSKTQEKEIGRGLLECRRPFLWVVKQPTENGKEEGEILENMEELKKYGMVVPWCSQVEVLCNPSIGCFVTHCGWNSTIEGLVAGVPMVTFPQWSDQPTNAKLIKDVWKTGLRLNLSEEGLVKGDELKRCVETVMEEESGEEMRKNAKRWKELARG</sequence>
<evidence type="ECO:0000256" key="4">
    <source>
        <dbReference type="RuleBase" id="RU003718"/>
    </source>
</evidence>
<dbReference type="Proteomes" id="UP001141806">
    <property type="component" value="Unassembled WGS sequence"/>
</dbReference>
<dbReference type="EC" id="2.4.1.-" evidence="5"/>
<dbReference type="FunFam" id="3.40.50.2000:FF:000237">
    <property type="entry name" value="Glycosyltransferase"/>
    <property type="match status" value="1"/>
</dbReference>
<dbReference type="GO" id="GO:0080044">
    <property type="term" value="F:quercetin 7-O-glucosyltransferase activity"/>
    <property type="evidence" value="ECO:0007669"/>
    <property type="project" value="TreeGrafter"/>
</dbReference>
<dbReference type="InterPro" id="IPR035595">
    <property type="entry name" value="UDP_glycos_trans_CS"/>
</dbReference>
<keyword evidence="2 4" id="KW-0328">Glycosyltransferase</keyword>
<dbReference type="PANTHER" id="PTHR11926">
    <property type="entry name" value="GLUCOSYL/GLUCURONOSYL TRANSFERASES"/>
    <property type="match status" value="1"/>
</dbReference>
<keyword evidence="3 4" id="KW-0808">Transferase</keyword>
<dbReference type="SUPFAM" id="SSF53756">
    <property type="entry name" value="UDP-Glycosyltransferase/glycogen phosphorylase"/>
    <property type="match status" value="1"/>
</dbReference>
<evidence type="ECO:0000256" key="2">
    <source>
        <dbReference type="ARBA" id="ARBA00022676"/>
    </source>
</evidence>
<dbReference type="FunFam" id="3.40.50.2000:FF:000167">
    <property type="entry name" value="Glycosyltransferase"/>
    <property type="match status" value="1"/>
</dbReference>